<dbReference type="InterPro" id="IPR000719">
    <property type="entry name" value="Prot_kinase_dom"/>
</dbReference>
<dbReference type="PANTHER" id="PTHR24055">
    <property type="entry name" value="MITOGEN-ACTIVATED PROTEIN KINASE"/>
    <property type="match status" value="1"/>
</dbReference>
<evidence type="ECO:0000313" key="5">
    <source>
        <dbReference type="EMBL" id="GMI51260.1"/>
    </source>
</evidence>
<dbReference type="SMART" id="SM00220">
    <property type="entry name" value="S_TKc"/>
    <property type="match status" value="1"/>
</dbReference>
<evidence type="ECO:0000256" key="1">
    <source>
        <dbReference type="ARBA" id="ARBA00022741"/>
    </source>
</evidence>
<dbReference type="Proteomes" id="UP001165060">
    <property type="component" value="Unassembled WGS sequence"/>
</dbReference>
<feature type="domain" description="Protein kinase" evidence="4">
    <location>
        <begin position="1"/>
        <end position="329"/>
    </location>
</feature>
<reference evidence="5 6" key="1">
    <citation type="journal article" date="2023" name="Commun. Biol.">
        <title>Genome analysis of Parmales, the sister group of diatoms, reveals the evolutionary specialization of diatoms from phago-mixotrophs to photoautotrophs.</title>
        <authorList>
            <person name="Ban H."/>
            <person name="Sato S."/>
            <person name="Yoshikawa S."/>
            <person name="Yamada K."/>
            <person name="Nakamura Y."/>
            <person name="Ichinomiya M."/>
            <person name="Sato N."/>
            <person name="Blanc-Mathieu R."/>
            <person name="Endo H."/>
            <person name="Kuwata A."/>
            <person name="Ogata H."/>
        </authorList>
    </citation>
    <scope>NUCLEOTIDE SEQUENCE [LARGE SCALE GENOMIC DNA]</scope>
</reference>
<dbReference type="Pfam" id="PF00069">
    <property type="entry name" value="Pkinase"/>
    <property type="match status" value="1"/>
</dbReference>
<protein>
    <recommendedName>
        <fullName evidence="4">Protein kinase domain-containing protein</fullName>
    </recommendedName>
</protein>
<evidence type="ECO:0000259" key="4">
    <source>
        <dbReference type="PROSITE" id="PS50011"/>
    </source>
</evidence>
<keyword evidence="2" id="KW-0067">ATP-binding</keyword>
<dbReference type="EMBL" id="BRYB01006538">
    <property type="protein sequence ID" value="GMI51260.1"/>
    <property type="molecule type" value="Genomic_DNA"/>
</dbReference>
<dbReference type="SUPFAM" id="SSF56112">
    <property type="entry name" value="Protein kinase-like (PK-like)"/>
    <property type="match status" value="1"/>
</dbReference>
<keyword evidence="6" id="KW-1185">Reference proteome</keyword>
<dbReference type="PROSITE" id="PS50011">
    <property type="entry name" value="PROTEIN_KINASE_DOM"/>
    <property type="match status" value="1"/>
</dbReference>
<dbReference type="Gene3D" id="1.10.510.10">
    <property type="entry name" value="Transferase(Phosphotransferase) domain 1"/>
    <property type="match status" value="1"/>
</dbReference>
<name>A0ABQ6N958_9STRA</name>
<evidence type="ECO:0000256" key="3">
    <source>
        <dbReference type="SAM" id="MobiDB-lite"/>
    </source>
</evidence>
<dbReference type="InterPro" id="IPR011009">
    <property type="entry name" value="Kinase-like_dom_sf"/>
</dbReference>
<feature type="region of interest" description="Disordered" evidence="3">
    <location>
        <begin position="1"/>
        <end position="20"/>
    </location>
</feature>
<organism evidence="5 6">
    <name type="scientific">Tetraparma gracilis</name>
    <dbReference type="NCBI Taxonomy" id="2962635"/>
    <lineage>
        <taxon>Eukaryota</taxon>
        <taxon>Sar</taxon>
        <taxon>Stramenopiles</taxon>
        <taxon>Ochrophyta</taxon>
        <taxon>Bolidophyceae</taxon>
        <taxon>Parmales</taxon>
        <taxon>Triparmaceae</taxon>
        <taxon>Tetraparma</taxon>
    </lineage>
</organism>
<feature type="compositionally biased region" description="Polar residues" evidence="3">
    <location>
        <begin position="1"/>
        <end position="11"/>
    </location>
</feature>
<evidence type="ECO:0000313" key="6">
    <source>
        <dbReference type="Proteomes" id="UP001165060"/>
    </source>
</evidence>
<keyword evidence="1" id="KW-0547">Nucleotide-binding</keyword>
<evidence type="ECO:0000256" key="2">
    <source>
        <dbReference type="ARBA" id="ARBA00022840"/>
    </source>
</evidence>
<gene>
    <name evidence="5" type="ORF">TeGR_g2072</name>
</gene>
<proteinExistence type="predicted"/>
<sequence length="329" mass="36963">MPTSNSGQFSGTVARPPPNPNVLAVVSEGSGKKKLWDKLRSRATAAGKNLDYIDAPVKSFDYVGGHADLHVQSSSGRSPFRNWSKLHKFFSTFLAGMDTVHSAKFIHRDIKSANVRISDSGEGMVTDLGLAYDLEKKKAGLKSFGSHSPHQRFGPPEFHVDLDHRTTKPHTYDMWEIGVMLADYFFYPCTMFPNLKKAGDNKQAKLFRKLEMVRRQYRLTGATSVLGRDVRDLFPPEFLKKKELTRDTVVEPIEGTAKDRVYRELRVKSKIDKSCDAKAIKTMVMRREGLPSGVELAVSELLLRMLAAVPEDRITAAEAKVIWDELPDH</sequence>
<accession>A0ABQ6N958</accession>
<dbReference type="InterPro" id="IPR050117">
    <property type="entry name" value="MAPK"/>
</dbReference>
<comment type="caution">
    <text evidence="5">The sequence shown here is derived from an EMBL/GenBank/DDBJ whole genome shotgun (WGS) entry which is preliminary data.</text>
</comment>